<dbReference type="Proteomes" id="UP001352852">
    <property type="component" value="Unassembled WGS sequence"/>
</dbReference>
<proteinExistence type="predicted"/>
<keyword evidence="2" id="KW-1185">Reference proteome</keyword>
<protein>
    <submittedName>
        <fullName evidence="1">Uncharacterized protein</fullName>
    </submittedName>
</protein>
<accession>A0ABU7EPS5</accession>
<evidence type="ECO:0000313" key="2">
    <source>
        <dbReference type="Proteomes" id="UP001352852"/>
    </source>
</evidence>
<sequence length="68" mass="7501">MFNAPCGVRSPVSERKRSLCLGLCYVLEIQDGDLNQNAALLLTTSTRAVCAHFDGGRRTRTNCHYGNQ</sequence>
<organism evidence="1 2">
    <name type="scientific">Characodon lateralis</name>
    <dbReference type="NCBI Taxonomy" id="208331"/>
    <lineage>
        <taxon>Eukaryota</taxon>
        <taxon>Metazoa</taxon>
        <taxon>Chordata</taxon>
        <taxon>Craniata</taxon>
        <taxon>Vertebrata</taxon>
        <taxon>Euteleostomi</taxon>
        <taxon>Actinopterygii</taxon>
        <taxon>Neopterygii</taxon>
        <taxon>Teleostei</taxon>
        <taxon>Neoteleostei</taxon>
        <taxon>Acanthomorphata</taxon>
        <taxon>Ovalentaria</taxon>
        <taxon>Atherinomorphae</taxon>
        <taxon>Cyprinodontiformes</taxon>
        <taxon>Goodeidae</taxon>
        <taxon>Characodon</taxon>
    </lineage>
</organism>
<name>A0ABU7EPS5_9TELE</name>
<gene>
    <name evidence="1" type="ORF">CHARACLAT_000563</name>
</gene>
<dbReference type="EMBL" id="JAHUTJ010065597">
    <property type="protein sequence ID" value="MED6289232.1"/>
    <property type="molecule type" value="Genomic_DNA"/>
</dbReference>
<evidence type="ECO:0000313" key="1">
    <source>
        <dbReference type="EMBL" id="MED6289232.1"/>
    </source>
</evidence>
<comment type="caution">
    <text evidence="1">The sequence shown here is derived from an EMBL/GenBank/DDBJ whole genome shotgun (WGS) entry which is preliminary data.</text>
</comment>
<reference evidence="1 2" key="1">
    <citation type="submission" date="2021-06" db="EMBL/GenBank/DDBJ databases">
        <authorList>
            <person name="Palmer J.M."/>
        </authorList>
    </citation>
    <scope>NUCLEOTIDE SEQUENCE [LARGE SCALE GENOMIC DNA]</scope>
    <source>
        <strain evidence="1 2">CL_MEX2019</strain>
        <tissue evidence="1">Muscle</tissue>
    </source>
</reference>